<evidence type="ECO:0000313" key="2">
    <source>
        <dbReference type="Proteomes" id="UP000298030"/>
    </source>
</evidence>
<dbReference type="Proteomes" id="UP000298030">
    <property type="component" value="Unassembled WGS sequence"/>
</dbReference>
<keyword evidence="2" id="KW-1185">Reference proteome</keyword>
<name>A0A4Y7T2T9_COPMI</name>
<comment type="caution">
    <text evidence="1">The sequence shown here is derived from an EMBL/GenBank/DDBJ whole genome shotgun (WGS) entry which is preliminary data.</text>
</comment>
<evidence type="ECO:0000313" key="1">
    <source>
        <dbReference type="EMBL" id="TEB27869.1"/>
    </source>
</evidence>
<evidence type="ECO:0008006" key="3">
    <source>
        <dbReference type="Google" id="ProtNLM"/>
    </source>
</evidence>
<accession>A0A4Y7T2T9</accession>
<sequence length="365" mass="41232">MLRRTITSPRLFRSSHQDPGSLGKFIRRLEVSIPLGCTRVAHETFDLSIDRREVELQEQDLTEIINVLRDSARLEIFAVTITSLEIPEASLGRILAALSATLETLLWYSPFSWLEVGDPLFERMWLEFFDNHPLLATIDTPYSEFDLPSSPSLRHVPWPSVRHWSVRVDFAAPLPSERLRNLETLSFLQALDGTMPSFTDFVEDFCTFVSVQGRRLTSITLVLSQGPLPISALVEVLETVKSGCPLLRQIQFLLSPLAAQSDYYPLDIEEIPASVQLPTVRMLGLGFSSLDIPMLENLGVIEWYHALMLPWRKLFPKLEVLRLLLEADVEGLRTHGIYLKKVVKSCSGASLVLEDNFGRALTEDG</sequence>
<reference evidence="1 2" key="1">
    <citation type="journal article" date="2019" name="Nat. Ecol. Evol.">
        <title>Megaphylogeny resolves global patterns of mushroom evolution.</title>
        <authorList>
            <person name="Varga T."/>
            <person name="Krizsan K."/>
            <person name="Foldi C."/>
            <person name="Dima B."/>
            <person name="Sanchez-Garcia M."/>
            <person name="Sanchez-Ramirez S."/>
            <person name="Szollosi G.J."/>
            <person name="Szarkandi J.G."/>
            <person name="Papp V."/>
            <person name="Albert L."/>
            <person name="Andreopoulos W."/>
            <person name="Angelini C."/>
            <person name="Antonin V."/>
            <person name="Barry K.W."/>
            <person name="Bougher N.L."/>
            <person name="Buchanan P."/>
            <person name="Buyck B."/>
            <person name="Bense V."/>
            <person name="Catcheside P."/>
            <person name="Chovatia M."/>
            <person name="Cooper J."/>
            <person name="Damon W."/>
            <person name="Desjardin D."/>
            <person name="Finy P."/>
            <person name="Geml J."/>
            <person name="Haridas S."/>
            <person name="Hughes K."/>
            <person name="Justo A."/>
            <person name="Karasinski D."/>
            <person name="Kautmanova I."/>
            <person name="Kiss B."/>
            <person name="Kocsube S."/>
            <person name="Kotiranta H."/>
            <person name="LaButti K.M."/>
            <person name="Lechner B.E."/>
            <person name="Liimatainen K."/>
            <person name="Lipzen A."/>
            <person name="Lukacs Z."/>
            <person name="Mihaltcheva S."/>
            <person name="Morgado L.N."/>
            <person name="Niskanen T."/>
            <person name="Noordeloos M.E."/>
            <person name="Ohm R.A."/>
            <person name="Ortiz-Santana B."/>
            <person name="Ovrebo C."/>
            <person name="Racz N."/>
            <person name="Riley R."/>
            <person name="Savchenko A."/>
            <person name="Shiryaev A."/>
            <person name="Soop K."/>
            <person name="Spirin V."/>
            <person name="Szebenyi C."/>
            <person name="Tomsovsky M."/>
            <person name="Tulloss R.E."/>
            <person name="Uehling J."/>
            <person name="Grigoriev I.V."/>
            <person name="Vagvolgyi C."/>
            <person name="Papp T."/>
            <person name="Martin F.M."/>
            <person name="Miettinen O."/>
            <person name="Hibbett D.S."/>
            <person name="Nagy L.G."/>
        </authorList>
    </citation>
    <scope>NUCLEOTIDE SEQUENCE [LARGE SCALE GENOMIC DNA]</scope>
    <source>
        <strain evidence="1 2">FP101781</strain>
    </source>
</reference>
<proteinExistence type="predicted"/>
<dbReference type="AlphaFoldDB" id="A0A4Y7T2T9"/>
<dbReference type="EMBL" id="QPFP01000036">
    <property type="protein sequence ID" value="TEB27869.1"/>
    <property type="molecule type" value="Genomic_DNA"/>
</dbReference>
<protein>
    <recommendedName>
        <fullName evidence="3">F-box domain-containing protein</fullName>
    </recommendedName>
</protein>
<organism evidence="1 2">
    <name type="scientific">Coprinellus micaceus</name>
    <name type="common">Glistening ink-cap mushroom</name>
    <name type="synonym">Coprinus micaceus</name>
    <dbReference type="NCBI Taxonomy" id="71717"/>
    <lineage>
        <taxon>Eukaryota</taxon>
        <taxon>Fungi</taxon>
        <taxon>Dikarya</taxon>
        <taxon>Basidiomycota</taxon>
        <taxon>Agaricomycotina</taxon>
        <taxon>Agaricomycetes</taxon>
        <taxon>Agaricomycetidae</taxon>
        <taxon>Agaricales</taxon>
        <taxon>Agaricineae</taxon>
        <taxon>Psathyrellaceae</taxon>
        <taxon>Coprinellus</taxon>
    </lineage>
</organism>
<gene>
    <name evidence="1" type="ORF">FA13DRAFT_1736049</name>
</gene>